<sequence length="77" mass="8941">MLKDPKQITIKGWAVVPRELWPKFSILAIGWAVKHEMYGKTKFAATCNCHGWPRSWRGYLLVHLDIAATCRNPCWKD</sequence>
<reference evidence="1" key="1">
    <citation type="journal article" date="2015" name="Nature">
        <title>Complex archaea that bridge the gap between prokaryotes and eukaryotes.</title>
        <authorList>
            <person name="Spang A."/>
            <person name="Saw J.H."/>
            <person name="Jorgensen S.L."/>
            <person name="Zaremba-Niedzwiedzka K."/>
            <person name="Martijn J."/>
            <person name="Lind A.E."/>
            <person name="van Eijk R."/>
            <person name="Schleper C."/>
            <person name="Guy L."/>
            <person name="Ettema T.J."/>
        </authorList>
    </citation>
    <scope>NUCLEOTIDE SEQUENCE</scope>
</reference>
<dbReference type="EMBL" id="LAZR01007012">
    <property type="protein sequence ID" value="KKM88067.1"/>
    <property type="molecule type" value="Genomic_DNA"/>
</dbReference>
<dbReference type="AlphaFoldDB" id="A0A0F9P3L5"/>
<gene>
    <name evidence="1" type="ORF">LCGC14_1262610</name>
</gene>
<protein>
    <submittedName>
        <fullName evidence="1">Uncharacterized protein</fullName>
    </submittedName>
</protein>
<name>A0A0F9P3L5_9ZZZZ</name>
<comment type="caution">
    <text evidence="1">The sequence shown here is derived from an EMBL/GenBank/DDBJ whole genome shotgun (WGS) entry which is preliminary data.</text>
</comment>
<accession>A0A0F9P3L5</accession>
<evidence type="ECO:0000313" key="1">
    <source>
        <dbReference type="EMBL" id="KKM88067.1"/>
    </source>
</evidence>
<proteinExistence type="predicted"/>
<organism evidence="1">
    <name type="scientific">marine sediment metagenome</name>
    <dbReference type="NCBI Taxonomy" id="412755"/>
    <lineage>
        <taxon>unclassified sequences</taxon>
        <taxon>metagenomes</taxon>
        <taxon>ecological metagenomes</taxon>
    </lineage>
</organism>